<protein>
    <submittedName>
        <fullName evidence="5">AraC family transcriptional regulator</fullName>
    </submittedName>
</protein>
<dbReference type="Gene3D" id="1.10.10.60">
    <property type="entry name" value="Homeodomain-like"/>
    <property type="match status" value="1"/>
</dbReference>
<dbReference type="RefSeq" id="WP_265680585.1">
    <property type="nucleotide sequence ID" value="NZ_CP120863.1"/>
</dbReference>
<evidence type="ECO:0000256" key="2">
    <source>
        <dbReference type="ARBA" id="ARBA00023125"/>
    </source>
</evidence>
<dbReference type="SUPFAM" id="SSF46689">
    <property type="entry name" value="Homeodomain-like"/>
    <property type="match status" value="1"/>
</dbReference>
<dbReference type="InterPro" id="IPR020449">
    <property type="entry name" value="Tscrpt_reg_AraC-type_HTH"/>
</dbReference>
<keyword evidence="6" id="KW-1185">Reference proteome</keyword>
<accession>A0ABY8F1D1</accession>
<reference evidence="5 6" key="1">
    <citation type="submission" date="2023-03" db="EMBL/GenBank/DDBJ databases">
        <title>Roseibium porphyridii sp. nov. and Roseibium rhodosorbium sp. nov. isolated from marine algae, Porphyridium cruentum and Rhodosorus marinus, respectively.</title>
        <authorList>
            <person name="Lee M.W."/>
            <person name="Choi B.J."/>
            <person name="Lee J.K."/>
            <person name="Choi D.G."/>
            <person name="Baek J.H."/>
            <person name="Bayburt H."/>
            <person name="Kim J.M."/>
            <person name="Han D.M."/>
            <person name="Kim K.H."/>
            <person name="Jeon C.O."/>
        </authorList>
    </citation>
    <scope>NUCLEOTIDE SEQUENCE [LARGE SCALE GENOMIC DNA]</scope>
    <source>
        <strain evidence="5 6">KMA01</strain>
    </source>
</reference>
<evidence type="ECO:0000313" key="6">
    <source>
        <dbReference type="Proteomes" id="UP001209803"/>
    </source>
</evidence>
<evidence type="ECO:0000313" key="5">
    <source>
        <dbReference type="EMBL" id="WFE89176.1"/>
    </source>
</evidence>
<proteinExistence type="predicted"/>
<keyword evidence="2" id="KW-0238">DNA-binding</keyword>
<keyword evidence="1" id="KW-0805">Transcription regulation</keyword>
<keyword evidence="3" id="KW-0804">Transcription</keyword>
<dbReference type="EMBL" id="CP120863">
    <property type="protein sequence ID" value="WFE89176.1"/>
    <property type="molecule type" value="Genomic_DNA"/>
</dbReference>
<dbReference type="SMART" id="SM00342">
    <property type="entry name" value="HTH_ARAC"/>
    <property type="match status" value="1"/>
</dbReference>
<dbReference type="PANTHER" id="PTHR47894:SF4">
    <property type="entry name" value="HTH-TYPE TRANSCRIPTIONAL REGULATOR GADX"/>
    <property type="match status" value="1"/>
</dbReference>
<evidence type="ECO:0000256" key="3">
    <source>
        <dbReference type="ARBA" id="ARBA00023163"/>
    </source>
</evidence>
<dbReference type="PROSITE" id="PS00041">
    <property type="entry name" value="HTH_ARAC_FAMILY_1"/>
    <property type="match status" value="1"/>
</dbReference>
<dbReference type="PROSITE" id="PS01124">
    <property type="entry name" value="HTH_ARAC_FAMILY_2"/>
    <property type="match status" value="1"/>
</dbReference>
<organism evidence="5 6">
    <name type="scientific">Roseibium porphyridii</name>
    <dbReference type="NCBI Taxonomy" id="2866279"/>
    <lineage>
        <taxon>Bacteria</taxon>
        <taxon>Pseudomonadati</taxon>
        <taxon>Pseudomonadota</taxon>
        <taxon>Alphaproteobacteria</taxon>
        <taxon>Hyphomicrobiales</taxon>
        <taxon>Stappiaceae</taxon>
        <taxon>Roseibium</taxon>
    </lineage>
</organism>
<evidence type="ECO:0000256" key="1">
    <source>
        <dbReference type="ARBA" id="ARBA00023015"/>
    </source>
</evidence>
<dbReference type="PRINTS" id="PR00032">
    <property type="entry name" value="HTHARAC"/>
</dbReference>
<dbReference type="Pfam" id="PF12833">
    <property type="entry name" value="HTH_18"/>
    <property type="match status" value="1"/>
</dbReference>
<dbReference type="Proteomes" id="UP001209803">
    <property type="component" value="Chromosome"/>
</dbReference>
<feature type="domain" description="HTH araC/xylS-type" evidence="4">
    <location>
        <begin position="174"/>
        <end position="271"/>
    </location>
</feature>
<dbReference type="InterPro" id="IPR009057">
    <property type="entry name" value="Homeodomain-like_sf"/>
</dbReference>
<name>A0ABY8F1D1_9HYPH</name>
<gene>
    <name evidence="5" type="ORF">K1718_23950</name>
</gene>
<dbReference type="InterPro" id="IPR018062">
    <property type="entry name" value="HTH_AraC-typ_CS"/>
</dbReference>
<sequence>MNRRIKTGDADQPETQKVSIFPITQATTATFTELYFRLTFLFFIQRGSKFIVSPRQGEMLGEEGDLMIFPPGSIVTMENRPVMDDDYRALGVCFTHDLVDAVFSDLPRPKAASDVQIVHAADHCPSEILTLIQETLANEHLPEPIRQHRLIEPLIWLRSKGFLLPTQVQDEPISQVRSLIEADLSHPWMAKEVAQHFAMSEATMRRWLASTGQGFAKILLNTRLEHGLSLLQTTDAQVSEIALECGFKTPSHFSDAFRKRFGIKPKDIRLSPD</sequence>
<dbReference type="PANTHER" id="PTHR47894">
    <property type="entry name" value="HTH-TYPE TRANSCRIPTIONAL REGULATOR GADX"/>
    <property type="match status" value="1"/>
</dbReference>
<dbReference type="InterPro" id="IPR018060">
    <property type="entry name" value="HTH_AraC"/>
</dbReference>
<evidence type="ECO:0000259" key="4">
    <source>
        <dbReference type="PROSITE" id="PS01124"/>
    </source>
</evidence>